<organism evidence="2 3">
    <name type="scientific">Lyophyllum shimeji</name>
    <name type="common">Hon-shimeji</name>
    <name type="synonym">Tricholoma shimeji</name>
    <dbReference type="NCBI Taxonomy" id="47721"/>
    <lineage>
        <taxon>Eukaryota</taxon>
        <taxon>Fungi</taxon>
        <taxon>Dikarya</taxon>
        <taxon>Basidiomycota</taxon>
        <taxon>Agaricomycotina</taxon>
        <taxon>Agaricomycetes</taxon>
        <taxon>Agaricomycetidae</taxon>
        <taxon>Agaricales</taxon>
        <taxon>Tricholomatineae</taxon>
        <taxon>Lyophyllaceae</taxon>
        <taxon>Lyophyllum</taxon>
    </lineage>
</organism>
<comment type="caution">
    <text evidence="2">The sequence shown here is derived from an EMBL/GenBank/DDBJ whole genome shotgun (WGS) entry which is preliminary data.</text>
</comment>
<reference evidence="2" key="1">
    <citation type="submission" date="2022-07" db="EMBL/GenBank/DDBJ databases">
        <title>The genome of Lyophyllum shimeji provides insight into the initial evolution of ectomycorrhizal fungal genome.</title>
        <authorList>
            <person name="Kobayashi Y."/>
            <person name="Shibata T."/>
            <person name="Hirakawa H."/>
            <person name="Shigenobu S."/>
            <person name="Nishiyama T."/>
            <person name="Yamada A."/>
            <person name="Hasebe M."/>
            <person name="Kawaguchi M."/>
        </authorList>
    </citation>
    <scope>NUCLEOTIDE SEQUENCE</scope>
    <source>
        <strain evidence="2">AT787</strain>
    </source>
</reference>
<dbReference type="AlphaFoldDB" id="A0A9P3PEI9"/>
<keyword evidence="3" id="KW-1185">Reference proteome</keyword>
<feature type="compositionally biased region" description="Polar residues" evidence="1">
    <location>
        <begin position="1"/>
        <end position="10"/>
    </location>
</feature>
<dbReference type="OrthoDB" id="3051543at2759"/>
<accession>A0A9P3PEI9</accession>
<sequence>MDGPAPTSSAKKGGRIKLTREERSKIRILSDHGLSGPQISEQSKRSFAAVYNVLNGRSGADDDGDDYDFVSKEFKEQFPPLQKAHKRRKTDHNVTQSASTHEEEGRRERRSPSTDGSLTVAIQSRPSSTKEVNRSKDSSGVRNAARPVASSSRQRAGLVIVLDPDIKPDTEVKPSALPTMDKFLASLDHDLTVIKGALEEQDLGTTEKLFAIAHWPDDELHKVLREGLPMLTVAQRYMLIKGMKKYDVVTHCSRK</sequence>
<dbReference type="Gene3D" id="1.10.10.60">
    <property type="entry name" value="Homeodomain-like"/>
    <property type="match status" value="1"/>
</dbReference>
<evidence type="ECO:0000313" key="2">
    <source>
        <dbReference type="EMBL" id="GLB34416.1"/>
    </source>
</evidence>
<dbReference type="EMBL" id="BRPK01000001">
    <property type="protein sequence ID" value="GLB34416.1"/>
    <property type="molecule type" value="Genomic_DNA"/>
</dbReference>
<proteinExistence type="predicted"/>
<evidence type="ECO:0000256" key="1">
    <source>
        <dbReference type="SAM" id="MobiDB-lite"/>
    </source>
</evidence>
<feature type="region of interest" description="Disordered" evidence="1">
    <location>
        <begin position="1"/>
        <end position="43"/>
    </location>
</feature>
<evidence type="ECO:0000313" key="3">
    <source>
        <dbReference type="Proteomes" id="UP001063166"/>
    </source>
</evidence>
<feature type="compositionally biased region" description="Basic and acidic residues" evidence="1">
    <location>
        <begin position="100"/>
        <end position="112"/>
    </location>
</feature>
<protein>
    <submittedName>
        <fullName evidence="2">Uncharacterized protein</fullName>
    </submittedName>
</protein>
<feature type="compositionally biased region" description="Basic and acidic residues" evidence="1">
    <location>
        <begin position="18"/>
        <end position="30"/>
    </location>
</feature>
<name>A0A9P3PEI9_LYOSH</name>
<feature type="compositionally biased region" description="Polar residues" evidence="1">
    <location>
        <begin position="113"/>
        <end position="130"/>
    </location>
</feature>
<feature type="region of interest" description="Disordered" evidence="1">
    <location>
        <begin position="55"/>
        <end position="154"/>
    </location>
</feature>
<gene>
    <name evidence="2" type="ORF">LshimejAT787_0113000</name>
</gene>
<dbReference type="Proteomes" id="UP001063166">
    <property type="component" value="Unassembled WGS sequence"/>
</dbReference>